<proteinExistence type="predicted"/>
<dbReference type="EMBL" id="JBHUKR010000015">
    <property type="protein sequence ID" value="MFD2419947.1"/>
    <property type="molecule type" value="Genomic_DNA"/>
</dbReference>
<evidence type="ECO:0000256" key="2">
    <source>
        <dbReference type="ARBA" id="ARBA00020291"/>
    </source>
</evidence>
<dbReference type="Pfam" id="PF00132">
    <property type="entry name" value="Hexapep"/>
    <property type="match status" value="1"/>
</dbReference>
<organism evidence="9 10">
    <name type="scientific">Amycolatopsis pigmentata</name>
    <dbReference type="NCBI Taxonomy" id="450801"/>
    <lineage>
        <taxon>Bacteria</taxon>
        <taxon>Bacillati</taxon>
        <taxon>Actinomycetota</taxon>
        <taxon>Actinomycetes</taxon>
        <taxon>Pseudonocardiales</taxon>
        <taxon>Pseudonocardiaceae</taxon>
        <taxon>Amycolatopsis</taxon>
    </lineage>
</organism>
<keyword evidence="4" id="KW-0677">Repeat</keyword>
<evidence type="ECO:0000256" key="8">
    <source>
        <dbReference type="SAM" id="MobiDB-lite"/>
    </source>
</evidence>
<gene>
    <name evidence="9" type="ORF">ACFSXZ_26825</name>
</gene>
<evidence type="ECO:0000313" key="10">
    <source>
        <dbReference type="Proteomes" id="UP001597417"/>
    </source>
</evidence>
<evidence type="ECO:0000256" key="4">
    <source>
        <dbReference type="ARBA" id="ARBA00022737"/>
    </source>
</evidence>
<dbReference type="SUPFAM" id="SSF51161">
    <property type="entry name" value="Trimeric LpxA-like enzymes"/>
    <property type="match status" value="1"/>
</dbReference>
<reference evidence="10" key="1">
    <citation type="journal article" date="2019" name="Int. J. Syst. Evol. Microbiol.">
        <title>The Global Catalogue of Microorganisms (GCM) 10K type strain sequencing project: providing services to taxonomists for standard genome sequencing and annotation.</title>
        <authorList>
            <consortium name="The Broad Institute Genomics Platform"/>
            <consortium name="The Broad Institute Genome Sequencing Center for Infectious Disease"/>
            <person name="Wu L."/>
            <person name="Ma J."/>
        </authorList>
    </citation>
    <scope>NUCLEOTIDE SEQUENCE [LARGE SCALE GENOMIC DNA]</scope>
    <source>
        <strain evidence="10">CGMCC 4.7645</strain>
    </source>
</reference>
<dbReference type="InterPro" id="IPR018357">
    <property type="entry name" value="Hexapep_transf_CS"/>
</dbReference>
<evidence type="ECO:0000256" key="7">
    <source>
        <dbReference type="ARBA" id="ARBA00047633"/>
    </source>
</evidence>
<comment type="caution">
    <text evidence="9">The sequence shown here is derived from an EMBL/GenBank/DDBJ whole genome shotgun (WGS) entry which is preliminary data.</text>
</comment>
<keyword evidence="6 9" id="KW-0012">Acyltransferase</keyword>
<sequence length="253" mass="28360">MVRRPRHRFGKAALCAIIDAVFRDLTQVQRLDLDPEIARHPLIELEDGRYCWYSGFYHQESFAQRVRYVFAEPERYENFDGPPFDKLRIGNFCQFASGCVFMLGGNHGHDAKAVTPYGFFSIFEGARNCIAPVGDTVVGHEVWIGYEALVMPGVRIGTGAIIGSRAVVSRDVAPFSIVVADNKVVRHRFDPLSRKLLWRIGWWTWPDERISEALPLLQGHDVRALAEFAGVTPEEVVGDPDPAEQASPDFSGA</sequence>
<evidence type="ECO:0000256" key="6">
    <source>
        <dbReference type="ARBA" id="ARBA00023315"/>
    </source>
</evidence>
<evidence type="ECO:0000256" key="1">
    <source>
        <dbReference type="ARBA" id="ARBA00013235"/>
    </source>
</evidence>
<dbReference type="RefSeq" id="WP_378267969.1">
    <property type="nucleotide sequence ID" value="NZ_JBHUKR010000015.1"/>
</dbReference>
<keyword evidence="3 9" id="KW-0808">Transferase</keyword>
<keyword evidence="5" id="KW-0046">Antibiotic resistance</keyword>
<evidence type="ECO:0000256" key="3">
    <source>
        <dbReference type="ARBA" id="ARBA00022679"/>
    </source>
</evidence>
<protein>
    <recommendedName>
        <fullName evidence="2">Chloramphenicol acetyltransferase</fullName>
        <ecNumber evidence="1">2.3.1.28</ecNumber>
    </recommendedName>
</protein>
<dbReference type="PROSITE" id="PS00101">
    <property type="entry name" value="HEXAPEP_TRANSFERASES"/>
    <property type="match status" value="1"/>
</dbReference>
<evidence type="ECO:0000256" key="5">
    <source>
        <dbReference type="ARBA" id="ARBA00023251"/>
    </source>
</evidence>
<dbReference type="Gene3D" id="2.160.10.10">
    <property type="entry name" value="Hexapeptide repeat proteins"/>
    <property type="match status" value="1"/>
</dbReference>
<keyword evidence="10" id="KW-1185">Reference proteome</keyword>
<accession>A0ABW5G1J6</accession>
<dbReference type="Proteomes" id="UP001597417">
    <property type="component" value="Unassembled WGS sequence"/>
</dbReference>
<dbReference type="EC" id="2.3.1.28" evidence="1"/>
<dbReference type="InterPro" id="IPR001451">
    <property type="entry name" value="Hexapep"/>
</dbReference>
<dbReference type="InterPro" id="IPR050179">
    <property type="entry name" value="Trans_hexapeptide_repeat"/>
</dbReference>
<dbReference type="PANTHER" id="PTHR43300:SF12">
    <property type="entry name" value="CHLORAMPHENICOL ACETYLTRANSFERASE"/>
    <property type="match status" value="1"/>
</dbReference>
<dbReference type="CDD" id="cd03349">
    <property type="entry name" value="LbH_XAT"/>
    <property type="match status" value="1"/>
</dbReference>
<evidence type="ECO:0000313" key="9">
    <source>
        <dbReference type="EMBL" id="MFD2419947.1"/>
    </source>
</evidence>
<comment type="catalytic activity">
    <reaction evidence="7">
        <text>chloramphenicol + acetyl-CoA = chloramphenicol 3-acetate + CoA</text>
        <dbReference type="Rhea" id="RHEA:18421"/>
        <dbReference type="ChEBI" id="CHEBI:16730"/>
        <dbReference type="ChEBI" id="CHEBI:17698"/>
        <dbReference type="ChEBI" id="CHEBI:57287"/>
        <dbReference type="ChEBI" id="CHEBI:57288"/>
        <dbReference type="EC" id="2.3.1.28"/>
    </reaction>
</comment>
<dbReference type="PANTHER" id="PTHR43300">
    <property type="entry name" value="ACETYLTRANSFERASE"/>
    <property type="match status" value="1"/>
</dbReference>
<feature type="region of interest" description="Disordered" evidence="8">
    <location>
        <begin position="234"/>
        <end position="253"/>
    </location>
</feature>
<dbReference type="GO" id="GO:0016746">
    <property type="term" value="F:acyltransferase activity"/>
    <property type="evidence" value="ECO:0007669"/>
    <property type="project" value="UniProtKB-KW"/>
</dbReference>
<name>A0ABW5G1J6_9PSEU</name>
<dbReference type="InterPro" id="IPR011004">
    <property type="entry name" value="Trimer_LpxA-like_sf"/>
</dbReference>